<dbReference type="GO" id="GO:0050684">
    <property type="term" value="P:regulation of mRNA processing"/>
    <property type="evidence" value="ECO:0007669"/>
    <property type="project" value="TreeGrafter"/>
</dbReference>
<reference evidence="5" key="1">
    <citation type="submission" date="2021-02" db="EMBL/GenBank/DDBJ databases">
        <authorList>
            <person name="Nowell W R."/>
        </authorList>
    </citation>
    <scope>NUCLEOTIDE SEQUENCE</scope>
</reference>
<proteinExistence type="predicted"/>
<dbReference type="Pfam" id="PF00271">
    <property type="entry name" value="Helicase_C"/>
    <property type="match status" value="1"/>
</dbReference>
<feature type="compositionally biased region" description="Acidic residues" evidence="3">
    <location>
        <begin position="73"/>
        <end position="86"/>
    </location>
</feature>
<organism evidence="5 8">
    <name type="scientific">Adineta steineri</name>
    <dbReference type="NCBI Taxonomy" id="433720"/>
    <lineage>
        <taxon>Eukaryota</taxon>
        <taxon>Metazoa</taxon>
        <taxon>Spiralia</taxon>
        <taxon>Gnathifera</taxon>
        <taxon>Rotifera</taxon>
        <taxon>Eurotatoria</taxon>
        <taxon>Bdelloidea</taxon>
        <taxon>Adinetida</taxon>
        <taxon>Adinetidae</taxon>
        <taxon>Adineta</taxon>
    </lineage>
</organism>
<dbReference type="GO" id="GO:0016887">
    <property type="term" value="F:ATP hydrolysis activity"/>
    <property type="evidence" value="ECO:0007669"/>
    <property type="project" value="TreeGrafter"/>
</dbReference>
<evidence type="ECO:0000313" key="6">
    <source>
        <dbReference type="EMBL" id="CAF1653057.1"/>
    </source>
</evidence>
<dbReference type="GO" id="GO:0003723">
    <property type="term" value="F:RNA binding"/>
    <property type="evidence" value="ECO:0007669"/>
    <property type="project" value="TreeGrafter"/>
</dbReference>
<dbReference type="Proteomes" id="UP000663832">
    <property type="component" value="Unassembled WGS sequence"/>
</dbReference>
<dbReference type="AlphaFoldDB" id="A0A815VA24"/>
<dbReference type="GO" id="GO:0045944">
    <property type="term" value="P:positive regulation of transcription by RNA polymerase II"/>
    <property type="evidence" value="ECO:0007669"/>
    <property type="project" value="TreeGrafter"/>
</dbReference>
<dbReference type="Gene3D" id="3.40.50.300">
    <property type="entry name" value="P-loop containing nucleotide triphosphate hydrolases"/>
    <property type="match status" value="1"/>
</dbReference>
<dbReference type="PROSITE" id="PS51194">
    <property type="entry name" value="HELICASE_CTER"/>
    <property type="match status" value="1"/>
</dbReference>
<dbReference type="GO" id="GO:1990904">
    <property type="term" value="C:ribonucleoprotein complex"/>
    <property type="evidence" value="ECO:0007669"/>
    <property type="project" value="TreeGrafter"/>
</dbReference>
<dbReference type="GO" id="GO:0043138">
    <property type="term" value="F:3'-5' DNA helicase activity"/>
    <property type="evidence" value="ECO:0007669"/>
    <property type="project" value="TreeGrafter"/>
</dbReference>
<dbReference type="GO" id="GO:0005730">
    <property type="term" value="C:nucleolus"/>
    <property type="evidence" value="ECO:0007669"/>
    <property type="project" value="TreeGrafter"/>
</dbReference>
<keyword evidence="7" id="KW-1185">Reference proteome</keyword>
<dbReference type="SUPFAM" id="SSF52540">
    <property type="entry name" value="P-loop containing nucleoside triphosphate hydrolases"/>
    <property type="match status" value="1"/>
</dbReference>
<name>A0A815VA24_9BILA</name>
<evidence type="ECO:0000313" key="5">
    <source>
        <dbReference type="EMBL" id="CAF1529389.1"/>
    </source>
</evidence>
<feature type="region of interest" description="Disordered" evidence="3">
    <location>
        <begin position="63"/>
        <end position="86"/>
    </location>
</feature>
<keyword evidence="1" id="KW-0378">Hydrolase</keyword>
<evidence type="ECO:0000313" key="7">
    <source>
        <dbReference type="Proteomes" id="UP000663832"/>
    </source>
</evidence>
<protein>
    <recommendedName>
        <fullName evidence="4">Helicase C-terminal domain-containing protein</fullName>
    </recommendedName>
</protein>
<feature type="domain" description="Helicase C-terminal" evidence="4">
    <location>
        <begin position="70"/>
        <end position="243"/>
    </location>
</feature>
<evidence type="ECO:0000256" key="3">
    <source>
        <dbReference type="SAM" id="MobiDB-lite"/>
    </source>
</evidence>
<gene>
    <name evidence="5" type="ORF">BJG266_LOCUS44796</name>
    <name evidence="6" type="ORF">QVE165_LOCUS61770</name>
</gene>
<sequence>MKYLFVYLNYLATIDVTLFHQYFFNCSIVEIEGRTFDVREYFLEAIIQLLNFQQTNSNLISRKQNNKNRQLQDDDDDLGYEDSQADDTENVNCNAICGKQYSPQTASTMSQLTDFRFLPLHSQLSRNEQHRAFERVPSGVKKIILSTNIAESSVTIDDVVYVVDSCKVKQKLFSSRNNMTNYVTVWASKTNLTQRRGRAGRTRSGCCFYLCSKARYEHLDNYLLPEIFRTPLHELALAIKLLKLGDIKAFLSKAIEQPPMDAIAEAEFTLKRKIYLY</sequence>
<dbReference type="CDD" id="cd18791">
    <property type="entry name" value="SF2_C_RHA"/>
    <property type="match status" value="1"/>
</dbReference>
<dbReference type="OrthoDB" id="5600252at2759"/>
<evidence type="ECO:0000256" key="1">
    <source>
        <dbReference type="ARBA" id="ARBA00022801"/>
    </source>
</evidence>
<dbReference type="GO" id="GO:0003724">
    <property type="term" value="F:RNA helicase activity"/>
    <property type="evidence" value="ECO:0007669"/>
    <property type="project" value="TreeGrafter"/>
</dbReference>
<keyword evidence="2" id="KW-0547">Nucleotide-binding</keyword>
<accession>A0A815VA24</accession>
<dbReference type="Proteomes" id="UP000663877">
    <property type="component" value="Unassembled WGS sequence"/>
</dbReference>
<keyword evidence="2" id="KW-0067">ATP-binding</keyword>
<dbReference type="PANTHER" id="PTHR18934:SF119">
    <property type="entry name" value="ATP-DEPENDENT RNA HELICASE A"/>
    <property type="match status" value="1"/>
</dbReference>
<dbReference type="InterPro" id="IPR027417">
    <property type="entry name" value="P-loop_NTPase"/>
</dbReference>
<dbReference type="EMBL" id="CAJNOM010004151">
    <property type="protein sequence ID" value="CAF1653057.1"/>
    <property type="molecule type" value="Genomic_DNA"/>
</dbReference>
<comment type="caution">
    <text evidence="5">The sequence shown here is derived from an EMBL/GenBank/DDBJ whole genome shotgun (WGS) entry which is preliminary data.</text>
</comment>
<evidence type="ECO:0000259" key="4">
    <source>
        <dbReference type="PROSITE" id="PS51194"/>
    </source>
</evidence>
<dbReference type="InterPro" id="IPR001650">
    <property type="entry name" value="Helicase_C-like"/>
</dbReference>
<dbReference type="SMART" id="SM00490">
    <property type="entry name" value="HELICc"/>
    <property type="match status" value="1"/>
</dbReference>
<evidence type="ECO:0000313" key="8">
    <source>
        <dbReference type="Proteomes" id="UP000663877"/>
    </source>
</evidence>
<dbReference type="EMBL" id="CAJNOI010003785">
    <property type="protein sequence ID" value="CAF1529389.1"/>
    <property type="molecule type" value="Genomic_DNA"/>
</dbReference>
<evidence type="ECO:0000256" key="2">
    <source>
        <dbReference type="ARBA" id="ARBA00022806"/>
    </source>
</evidence>
<dbReference type="PANTHER" id="PTHR18934">
    <property type="entry name" value="ATP-DEPENDENT RNA HELICASE"/>
    <property type="match status" value="1"/>
</dbReference>
<keyword evidence="2" id="KW-0347">Helicase</keyword>